<dbReference type="InParanoid" id="F4S5U3"/>
<name>F4S5U3_MELLP</name>
<dbReference type="HOGENOM" id="CLU_1875888_0_0_1"/>
<dbReference type="KEGG" id="mlr:MELLADRAFT_112241"/>
<organism evidence="2">
    <name type="scientific">Melampsora larici-populina (strain 98AG31 / pathotype 3-4-7)</name>
    <name type="common">Poplar leaf rust fungus</name>
    <dbReference type="NCBI Taxonomy" id="747676"/>
    <lineage>
        <taxon>Eukaryota</taxon>
        <taxon>Fungi</taxon>
        <taxon>Dikarya</taxon>
        <taxon>Basidiomycota</taxon>
        <taxon>Pucciniomycotina</taxon>
        <taxon>Pucciniomycetes</taxon>
        <taxon>Pucciniales</taxon>
        <taxon>Melampsoraceae</taxon>
        <taxon>Melampsora</taxon>
    </lineage>
</organism>
<dbReference type="RefSeq" id="XP_007416781.1">
    <property type="nucleotide sequence ID" value="XM_007416719.1"/>
</dbReference>
<dbReference type="AlphaFoldDB" id="F4S5U3"/>
<dbReference type="GeneID" id="18924618"/>
<reference evidence="2" key="1">
    <citation type="journal article" date="2011" name="Proc. Natl. Acad. Sci. U.S.A.">
        <title>Obligate biotrophy features unraveled by the genomic analysis of rust fungi.</title>
        <authorList>
            <person name="Duplessis S."/>
            <person name="Cuomo C.A."/>
            <person name="Lin Y.-C."/>
            <person name="Aerts A."/>
            <person name="Tisserant E."/>
            <person name="Veneault-Fourrey C."/>
            <person name="Joly D.L."/>
            <person name="Hacquard S."/>
            <person name="Amselem J."/>
            <person name="Cantarel B.L."/>
            <person name="Chiu R."/>
            <person name="Coutinho P.M."/>
            <person name="Feau N."/>
            <person name="Field M."/>
            <person name="Frey P."/>
            <person name="Gelhaye E."/>
            <person name="Goldberg J."/>
            <person name="Grabherr M.G."/>
            <person name="Kodira C.D."/>
            <person name="Kohler A."/>
            <person name="Kuees U."/>
            <person name="Lindquist E.A."/>
            <person name="Lucas S.M."/>
            <person name="Mago R."/>
            <person name="Mauceli E."/>
            <person name="Morin E."/>
            <person name="Murat C."/>
            <person name="Pangilinan J.L."/>
            <person name="Park R."/>
            <person name="Pearson M."/>
            <person name="Quesneville H."/>
            <person name="Rouhier N."/>
            <person name="Sakthikumar S."/>
            <person name="Salamov A.A."/>
            <person name="Schmutz J."/>
            <person name="Selles B."/>
            <person name="Shapiro H."/>
            <person name="Tanguay P."/>
            <person name="Tuskan G.A."/>
            <person name="Henrissat B."/>
            <person name="Van de Peer Y."/>
            <person name="Rouze P."/>
            <person name="Ellis J.G."/>
            <person name="Dodds P.N."/>
            <person name="Schein J.E."/>
            <person name="Zhong S."/>
            <person name="Hamelin R.C."/>
            <person name="Grigoriev I.V."/>
            <person name="Szabo L.J."/>
            <person name="Martin F."/>
        </authorList>
    </citation>
    <scope>NUCLEOTIDE SEQUENCE [LARGE SCALE GENOMIC DNA]</scope>
    <source>
        <strain evidence="2">98AG31 / pathotype 3-4-7</strain>
    </source>
</reference>
<proteinExistence type="predicted"/>
<dbReference type="EMBL" id="GL883152">
    <property type="protein sequence ID" value="EGF99957.1"/>
    <property type="molecule type" value="Genomic_DNA"/>
</dbReference>
<evidence type="ECO:0000313" key="1">
    <source>
        <dbReference type="EMBL" id="EGF99957.1"/>
    </source>
</evidence>
<sequence>MSSTLENHESRASITSETKSPKIAYNLSSMPHEVKETIVEWLYLSSQINQLLRRHWQYDIPHDSIGFSRLESDEESTSEIEFGLNSTAIDLKESGLHLKKSLKDIRYMSGTSGGEVRLRGNIDLTSYLRSYKLALA</sequence>
<dbReference type="VEuPathDB" id="FungiDB:MELLADRAFT_112241"/>
<keyword evidence="2" id="KW-1185">Reference proteome</keyword>
<evidence type="ECO:0000313" key="2">
    <source>
        <dbReference type="Proteomes" id="UP000001072"/>
    </source>
</evidence>
<dbReference type="Proteomes" id="UP000001072">
    <property type="component" value="Unassembled WGS sequence"/>
</dbReference>
<protein>
    <submittedName>
        <fullName evidence="1">Uncharacterized protein</fullName>
    </submittedName>
</protein>
<gene>
    <name evidence="1" type="ORF">MELLADRAFT_112241</name>
</gene>
<accession>F4S5U3</accession>